<dbReference type="RefSeq" id="WP_345574145.1">
    <property type="nucleotide sequence ID" value="NZ_BAABDQ010000039.1"/>
</dbReference>
<sequence>MSELHGFEGRWPGISLAGRNGLVALATQYGHLRSTLVSEGSRSRGGIHELIDVETVLATADTVADLKDGMQAGEGISGLAARRVIKAAARALVFEGTTISVTTARKLIANEDVMIYDNPQAFVLCHYKRAQAPCHRDGVKDTPSLDHCVPGCGNIVRTDRHAAGLRARADVLNKRAAHAPQPVGDRLRARAGKLRDLADTHDRTRITPQESTT</sequence>
<dbReference type="EMBL" id="BAABDQ010000039">
    <property type="protein sequence ID" value="GAA3604454.1"/>
    <property type="molecule type" value="Genomic_DNA"/>
</dbReference>
<gene>
    <name evidence="1" type="ORF">GCM10022419_106470</name>
</gene>
<organism evidence="1 2">
    <name type="scientific">Nonomuraea rosea</name>
    <dbReference type="NCBI Taxonomy" id="638574"/>
    <lineage>
        <taxon>Bacteria</taxon>
        <taxon>Bacillati</taxon>
        <taxon>Actinomycetota</taxon>
        <taxon>Actinomycetes</taxon>
        <taxon>Streptosporangiales</taxon>
        <taxon>Streptosporangiaceae</taxon>
        <taxon>Nonomuraea</taxon>
    </lineage>
</organism>
<comment type="caution">
    <text evidence="1">The sequence shown here is derived from an EMBL/GenBank/DDBJ whole genome shotgun (WGS) entry which is preliminary data.</text>
</comment>
<reference evidence="2" key="1">
    <citation type="journal article" date="2019" name="Int. J. Syst. Evol. Microbiol.">
        <title>The Global Catalogue of Microorganisms (GCM) 10K type strain sequencing project: providing services to taxonomists for standard genome sequencing and annotation.</title>
        <authorList>
            <consortium name="The Broad Institute Genomics Platform"/>
            <consortium name="The Broad Institute Genome Sequencing Center for Infectious Disease"/>
            <person name="Wu L."/>
            <person name="Ma J."/>
        </authorList>
    </citation>
    <scope>NUCLEOTIDE SEQUENCE [LARGE SCALE GENOMIC DNA]</scope>
    <source>
        <strain evidence="2">JCM 17326</strain>
    </source>
</reference>
<protein>
    <recommendedName>
        <fullName evidence="3">DUF222 domain-containing protein</fullName>
    </recommendedName>
</protein>
<keyword evidence="2" id="KW-1185">Reference proteome</keyword>
<evidence type="ECO:0000313" key="2">
    <source>
        <dbReference type="Proteomes" id="UP001500630"/>
    </source>
</evidence>
<accession>A0ABP6ZDN6</accession>
<name>A0ABP6ZDN6_9ACTN</name>
<evidence type="ECO:0008006" key="3">
    <source>
        <dbReference type="Google" id="ProtNLM"/>
    </source>
</evidence>
<evidence type="ECO:0000313" key="1">
    <source>
        <dbReference type="EMBL" id="GAA3604454.1"/>
    </source>
</evidence>
<dbReference type="Proteomes" id="UP001500630">
    <property type="component" value="Unassembled WGS sequence"/>
</dbReference>
<proteinExistence type="predicted"/>